<evidence type="ECO:0000256" key="2">
    <source>
        <dbReference type="PIRSR" id="PIRSR005962-1"/>
    </source>
</evidence>
<feature type="binding site" evidence="2">
    <location>
        <position position="136"/>
    </location>
    <ligand>
        <name>Mn(2+)</name>
        <dbReference type="ChEBI" id="CHEBI:29035"/>
        <label>2</label>
    </ligand>
</feature>
<dbReference type="EMBL" id="QKYU01000006">
    <property type="protein sequence ID" value="PZW48144.1"/>
    <property type="molecule type" value="Genomic_DNA"/>
</dbReference>
<accession>A0A2W7IPX5</accession>
<dbReference type="PIRSF" id="PIRSF005962">
    <property type="entry name" value="Pept_M20D_amidohydro"/>
    <property type="match status" value="1"/>
</dbReference>
<gene>
    <name evidence="4" type="ORF">C8P66_106148</name>
</gene>
<evidence type="ECO:0000259" key="3">
    <source>
        <dbReference type="Pfam" id="PF07687"/>
    </source>
</evidence>
<feature type="domain" description="Peptidase M20 dimerisation" evidence="3">
    <location>
        <begin position="186"/>
        <end position="281"/>
    </location>
</feature>
<dbReference type="FunFam" id="3.30.70.360:FF:000001">
    <property type="entry name" value="N-acetyldiaminopimelate deacetylase"/>
    <property type="match status" value="1"/>
</dbReference>
<protein>
    <submittedName>
        <fullName evidence="4">Hippurate hydrolase</fullName>
    </submittedName>
</protein>
<dbReference type="CDD" id="cd05666">
    <property type="entry name" value="M20_Acy1-like"/>
    <property type="match status" value="1"/>
</dbReference>
<dbReference type="InterPro" id="IPR017439">
    <property type="entry name" value="Amidohydrolase"/>
</dbReference>
<dbReference type="AlphaFoldDB" id="A0A2W7IPX5"/>
<dbReference type="PANTHER" id="PTHR11014:SF63">
    <property type="entry name" value="METALLOPEPTIDASE, PUTATIVE (AFU_ORTHOLOGUE AFUA_6G09600)-RELATED"/>
    <property type="match status" value="1"/>
</dbReference>
<feature type="binding site" evidence="2">
    <location>
        <position position="362"/>
    </location>
    <ligand>
        <name>Mn(2+)</name>
        <dbReference type="ChEBI" id="CHEBI:29035"/>
        <label>2</label>
    </ligand>
</feature>
<keyword evidence="1 4" id="KW-0378">Hydrolase</keyword>
<dbReference type="NCBIfam" id="TIGR01891">
    <property type="entry name" value="amidohydrolases"/>
    <property type="match status" value="1"/>
</dbReference>
<dbReference type="GO" id="GO:0046872">
    <property type="term" value="F:metal ion binding"/>
    <property type="evidence" value="ECO:0007669"/>
    <property type="project" value="UniProtKB-KW"/>
</dbReference>
<evidence type="ECO:0000256" key="1">
    <source>
        <dbReference type="ARBA" id="ARBA00022801"/>
    </source>
</evidence>
<dbReference type="InterPro" id="IPR002933">
    <property type="entry name" value="Peptidase_M20"/>
</dbReference>
<comment type="cofactor">
    <cofactor evidence="2">
        <name>Mn(2+)</name>
        <dbReference type="ChEBI" id="CHEBI:29035"/>
    </cofactor>
    <text evidence="2">The Mn(2+) ion enhances activity.</text>
</comment>
<evidence type="ECO:0000313" key="4">
    <source>
        <dbReference type="EMBL" id="PZW48144.1"/>
    </source>
</evidence>
<sequence length="390" mass="41613">MPVPNRLMDLAPEIKAWRRDIHTHPELGFAEHRTSQIVADKLASWGIEVHRGLAGTGVVGVLRGQPGTGTIGFRADMDALAMQEVNGFEHRSQTPGAMHACGHDGHTATLLGAAKYLAETKNFAGTVHFLFQPAEEGGGGGRVMVEEGLFDRFPCDTVYALHNDPALPLGTAACVPGVIMAASDRLKITIKGRGGHAARPHTTLDPVVVGAHVVVALQSIVARRVDPIESSVISLTMFHAGSAMNVIADTAEIQGTVRALSEEVRKQVAALIEQVATNTAAAHGAVAEVEYIWGYPPTTNHVEQTERAARALEDVLGEGRVFRDRPPVMGGEDFSYMLLARPGAFIRLGQASPDGTGSVPVHNTAYDFNDEAAPLGAAWFARLAERELPR</sequence>
<dbReference type="RefSeq" id="WP_111397543.1">
    <property type="nucleotide sequence ID" value="NZ_QKYU01000006.1"/>
</dbReference>
<dbReference type="Gene3D" id="3.40.630.10">
    <property type="entry name" value="Zn peptidases"/>
    <property type="match status" value="1"/>
</dbReference>
<dbReference type="GO" id="GO:0050118">
    <property type="term" value="F:N-acetyldiaminopimelate deacetylase activity"/>
    <property type="evidence" value="ECO:0007669"/>
    <property type="project" value="UniProtKB-ARBA"/>
</dbReference>
<name>A0A2W7IPX5_9PROT</name>
<reference evidence="4 5" key="1">
    <citation type="submission" date="2018-06" db="EMBL/GenBank/DDBJ databases">
        <title>Genomic Encyclopedia of Archaeal and Bacterial Type Strains, Phase II (KMG-II): from individual species to whole genera.</title>
        <authorList>
            <person name="Goeker M."/>
        </authorList>
    </citation>
    <scope>NUCLEOTIDE SEQUENCE [LARGE SCALE GENOMIC DNA]</scope>
    <source>
        <strain evidence="4 5">DSM 24525</strain>
    </source>
</reference>
<keyword evidence="5" id="KW-1185">Reference proteome</keyword>
<dbReference type="Pfam" id="PF01546">
    <property type="entry name" value="Peptidase_M20"/>
    <property type="match status" value="1"/>
</dbReference>
<feature type="binding site" evidence="2">
    <location>
        <position position="101"/>
    </location>
    <ligand>
        <name>Mn(2+)</name>
        <dbReference type="ChEBI" id="CHEBI:29035"/>
        <label>2</label>
    </ligand>
</feature>
<dbReference type="Pfam" id="PF07687">
    <property type="entry name" value="M20_dimer"/>
    <property type="match status" value="1"/>
</dbReference>
<keyword evidence="2" id="KW-0479">Metal-binding</keyword>
<dbReference type="InterPro" id="IPR036264">
    <property type="entry name" value="Bact_exopeptidase_dim_dom"/>
</dbReference>
<feature type="binding site" evidence="2">
    <location>
        <position position="162"/>
    </location>
    <ligand>
        <name>Mn(2+)</name>
        <dbReference type="ChEBI" id="CHEBI:29035"/>
        <label>2</label>
    </ligand>
</feature>
<dbReference type="SUPFAM" id="SSF53187">
    <property type="entry name" value="Zn-dependent exopeptidases"/>
    <property type="match status" value="1"/>
</dbReference>
<comment type="caution">
    <text evidence="4">The sequence shown here is derived from an EMBL/GenBank/DDBJ whole genome shotgun (WGS) entry which is preliminary data.</text>
</comment>
<proteinExistence type="predicted"/>
<dbReference type="Gene3D" id="3.30.70.360">
    <property type="match status" value="1"/>
</dbReference>
<keyword evidence="2" id="KW-0464">Manganese</keyword>
<dbReference type="GO" id="GO:0019877">
    <property type="term" value="P:diaminopimelate biosynthetic process"/>
    <property type="evidence" value="ECO:0007669"/>
    <property type="project" value="UniProtKB-ARBA"/>
</dbReference>
<dbReference type="Proteomes" id="UP000249688">
    <property type="component" value="Unassembled WGS sequence"/>
</dbReference>
<organism evidence="4 5">
    <name type="scientific">Humitalea rosea</name>
    <dbReference type="NCBI Taxonomy" id="990373"/>
    <lineage>
        <taxon>Bacteria</taxon>
        <taxon>Pseudomonadati</taxon>
        <taxon>Pseudomonadota</taxon>
        <taxon>Alphaproteobacteria</taxon>
        <taxon>Acetobacterales</taxon>
        <taxon>Roseomonadaceae</taxon>
        <taxon>Humitalea</taxon>
    </lineage>
</organism>
<dbReference type="SUPFAM" id="SSF55031">
    <property type="entry name" value="Bacterial exopeptidase dimerisation domain"/>
    <property type="match status" value="1"/>
</dbReference>
<dbReference type="PANTHER" id="PTHR11014">
    <property type="entry name" value="PEPTIDASE M20 FAMILY MEMBER"/>
    <property type="match status" value="1"/>
</dbReference>
<evidence type="ECO:0000313" key="5">
    <source>
        <dbReference type="Proteomes" id="UP000249688"/>
    </source>
</evidence>
<dbReference type="OrthoDB" id="9777385at2"/>
<feature type="binding site" evidence="2">
    <location>
        <position position="103"/>
    </location>
    <ligand>
        <name>Mn(2+)</name>
        <dbReference type="ChEBI" id="CHEBI:29035"/>
        <label>2</label>
    </ligand>
</feature>
<dbReference type="InterPro" id="IPR011650">
    <property type="entry name" value="Peptidase_M20_dimer"/>
</dbReference>